<gene>
    <name evidence="1" type="ORF">P879_10811</name>
</gene>
<proteinExistence type="predicted"/>
<accession>A0A8T0DLQ6</accession>
<keyword evidence="2" id="KW-1185">Reference proteome</keyword>
<name>A0A8T0DLQ6_9TREM</name>
<reference evidence="1 2" key="1">
    <citation type="submission" date="2019-07" db="EMBL/GenBank/DDBJ databases">
        <title>Annotation for the trematode Paragonimus westermani.</title>
        <authorList>
            <person name="Choi Y.-J."/>
        </authorList>
    </citation>
    <scope>NUCLEOTIDE SEQUENCE [LARGE SCALE GENOMIC DNA]</scope>
    <source>
        <strain evidence="1">180907_Pwestermani</strain>
    </source>
</reference>
<dbReference type="AlphaFoldDB" id="A0A8T0DLQ6"/>
<evidence type="ECO:0000313" key="1">
    <source>
        <dbReference type="EMBL" id="KAF8568855.1"/>
    </source>
</evidence>
<dbReference type="Proteomes" id="UP000699462">
    <property type="component" value="Unassembled WGS sequence"/>
</dbReference>
<organism evidence="1 2">
    <name type="scientific">Paragonimus westermani</name>
    <dbReference type="NCBI Taxonomy" id="34504"/>
    <lineage>
        <taxon>Eukaryota</taxon>
        <taxon>Metazoa</taxon>
        <taxon>Spiralia</taxon>
        <taxon>Lophotrochozoa</taxon>
        <taxon>Platyhelminthes</taxon>
        <taxon>Trematoda</taxon>
        <taxon>Digenea</taxon>
        <taxon>Plagiorchiida</taxon>
        <taxon>Troglotremata</taxon>
        <taxon>Troglotrematidae</taxon>
        <taxon>Paragonimus</taxon>
    </lineage>
</organism>
<comment type="caution">
    <text evidence="1">The sequence shown here is derived from an EMBL/GenBank/DDBJ whole genome shotgun (WGS) entry which is preliminary data.</text>
</comment>
<dbReference type="EMBL" id="JTDF01002381">
    <property type="protein sequence ID" value="KAF8568855.1"/>
    <property type="molecule type" value="Genomic_DNA"/>
</dbReference>
<sequence length="133" mass="14953">MYIPRVIDELALEMRNMAGLTSMSSSQQRSVSMYNVANGDCSMFDPLESGGFETKLPTVCLNQKLELRKGYSTFTQKRCVSDAAPTYRWHRAQTACVQPTIDRFTHNTTGYLAPLALPESQSQYIDELLKSTT</sequence>
<evidence type="ECO:0000313" key="2">
    <source>
        <dbReference type="Proteomes" id="UP000699462"/>
    </source>
</evidence>
<protein>
    <submittedName>
        <fullName evidence="1">Uncharacterized protein</fullName>
    </submittedName>
</protein>